<dbReference type="EMBL" id="GGEC01051773">
    <property type="protein sequence ID" value="MBX32257.1"/>
    <property type="molecule type" value="Transcribed_RNA"/>
</dbReference>
<evidence type="ECO:0000313" key="1">
    <source>
        <dbReference type="EMBL" id="MBX32257.1"/>
    </source>
</evidence>
<reference evidence="1" key="1">
    <citation type="submission" date="2018-02" db="EMBL/GenBank/DDBJ databases">
        <title>Rhizophora mucronata_Transcriptome.</title>
        <authorList>
            <person name="Meera S.P."/>
            <person name="Sreeshan A."/>
            <person name="Augustine A."/>
        </authorList>
    </citation>
    <scope>NUCLEOTIDE SEQUENCE</scope>
    <source>
        <tissue evidence="1">Leaf</tissue>
    </source>
</reference>
<name>A0A2P2MPX4_RHIMU</name>
<proteinExistence type="predicted"/>
<sequence length="53" mass="6181">MNIFAIQKVGRPWRLFVELTKNFIFPANKLLFDGIPFVRFARQLMLQVGLKAS</sequence>
<dbReference type="AlphaFoldDB" id="A0A2P2MPX4"/>
<accession>A0A2P2MPX4</accession>
<protein>
    <submittedName>
        <fullName evidence="1">Uncharacterized protein</fullName>
    </submittedName>
</protein>
<organism evidence="1">
    <name type="scientific">Rhizophora mucronata</name>
    <name type="common">Asiatic mangrove</name>
    <dbReference type="NCBI Taxonomy" id="61149"/>
    <lineage>
        <taxon>Eukaryota</taxon>
        <taxon>Viridiplantae</taxon>
        <taxon>Streptophyta</taxon>
        <taxon>Embryophyta</taxon>
        <taxon>Tracheophyta</taxon>
        <taxon>Spermatophyta</taxon>
        <taxon>Magnoliopsida</taxon>
        <taxon>eudicotyledons</taxon>
        <taxon>Gunneridae</taxon>
        <taxon>Pentapetalae</taxon>
        <taxon>rosids</taxon>
        <taxon>fabids</taxon>
        <taxon>Malpighiales</taxon>
        <taxon>Rhizophoraceae</taxon>
        <taxon>Rhizophora</taxon>
    </lineage>
</organism>